<reference evidence="3" key="1">
    <citation type="submission" date="2020-12" db="EMBL/GenBank/DDBJ databases">
        <title>Genome public.</title>
        <authorList>
            <person name="Sun Q."/>
        </authorList>
    </citation>
    <scope>NUCLEOTIDE SEQUENCE</scope>
    <source>
        <strain evidence="3">CCM 8863</strain>
    </source>
</reference>
<evidence type="ECO:0000313" key="4">
    <source>
        <dbReference type="Proteomes" id="UP000645966"/>
    </source>
</evidence>
<feature type="domain" description="MobA/VirD2-like nuclease" evidence="2">
    <location>
        <begin position="35"/>
        <end position="160"/>
    </location>
</feature>
<gene>
    <name evidence="3" type="ORF">JDV75_01460</name>
</gene>
<comment type="caution">
    <text evidence="3">The sequence shown here is derived from an EMBL/GenBank/DDBJ whole genome shotgun (WGS) entry which is preliminary data.</text>
</comment>
<feature type="compositionally biased region" description="Polar residues" evidence="1">
    <location>
        <begin position="480"/>
        <end position="491"/>
    </location>
</feature>
<feature type="region of interest" description="Disordered" evidence="1">
    <location>
        <begin position="325"/>
        <end position="373"/>
    </location>
</feature>
<dbReference type="InterPro" id="IPR005094">
    <property type="entry name" value="Endonuclease_MobA/VirD2"/>
</dbReference>
<evidence type="ECO:0000259" key="2">
    <source>
        <dbReference type="Pfam" id="PF03432"/>
    </source>
</evidence>
<dbReference type="Pfam" id="PF03432">
    <property type="entry name" value="Relaxase"/>
    <property type="match status" value="1"/>
</dbReference>
<protein>
    <submittedName>
        <fullName evidence="3">Relaxase/mobilization nuclease domain-containing protein</fullName>
    </submittedName>
</protein>
<dbReference type="EMBL" id="JAEIOS010000009">
    <property type="protein sequence ID" value="MBI8988435.1"/>
    <property type="molecule type" value="Genomic_DNA"/>
</dbReference>
<evidence type="ECO:0000256" key="1">
    <source>
        <dbReference type="SAM" id="MobiDB-lite"/>
    </source>
</evidence>
<accession>A0A934HZD7</accession>
<name>A0A934HZD7_9CORY</name>
<organism evidence="3 4">
    <name type="scientific">Corynebacterium meridianum</name>
    <dbReference type="NCBI Taxonomy" id="2765363"/>
    <lineage>
        <taxon>Bacteria</taxon>
        <taxon>Bacillati</taxon>
        <taxon>Actinomycetota</taxon>
        <taxon>Actinomycetes</taxon>
        <taxon>Mycobacteriales</taxon>
        <taxon>Corynebacteriaceae</taxon>
        <taxon>Corynebacterium</taxon>
    </lineage>
</organism>
<proteinExistence type="predicted"/>
<feature type="compositionally biased region" description="Basic and acidic residues" evidence="1">
    <location>
        <begin position="431"/>
        <end position="453"/>
    </location>
</feature>
<feature type="region of interest" description="Disordered" evidence="1">
    <location>
        <begin position="403"/>
        <end position="501"/>
    </location>
</feature>
<evidence type="ECO:0000313" key="3">
    <source>
        <dbReference type="EMBL" id="MBI8988435.1"/>
    </source>
</evidence>
<sequence>MVAVSKVQRTRDVAAAAIYVVYETRKNKREGLVRADAVSFNARGVSDVDAFVAQVRGDVGRFSRRQNEALVVTQAFEPGTLDRNNELHVQWAHSMGVELAEKLAPGSDVLVATHTDGKNGNCHNHIVIANHDYVTGRTPKTVKNAWRLKAVNDEVLTSNGFTPLGQDEITYSQAERLAEAEGRSVDADGLELHELDGVTWRSGLRLRIDQLVEDEAVVAASPDQRLKVMRKRAKEYDLNVRVRTIRKGPDAGKPAATFALIDESGERLKIKTAKSTCKASAAGSDLGADYKLDRLIDRIELAQQLQRQLQQQQVRIKQLGLFEDGEEENNGKTHTEWLGDRREDRGAGESDHGTHRAVEESHSEPPEAAGLTATRAAVGGTVSREEFHGAQGGTEGVRAAAALRQEAEEASRNLGWGHGVQTSDEGLASGDRPDDAYASEATRKPETDGHSADGDGGTAKSRPGGKPRAYTAEQRRQRAIVQQHQEATSGVDNKGDRQPGD</sequence>
<dbReference type="AlphaFoldDB" id="A0A934HZD7"/>
<keyword evidence="4" id="KW-1185">Reference proteome</keyword>
<feature type="compositionally biased region" description="Basic and acidic residues" evidence="1">
    <location>
        <begin position="329"/>
        <end position="365"/>
    </location>
</feature>
<dbReference type="Proteomes" id="UP000645966">
    <property type="component" value="Unassembled WGS sequence"/>
</dbReference>